<dbReference type="GO" id="GO:0042602">
    <property type="term" value="F:riboflavin reductase (NADPH) activity"/>
    <property type="evidence" value="ECO:0007669"/>
    <property type="project" value="TreeGrafter"/>
</dbReference>
<dbReference type="GO" id="GO:0010181">
    <property type="term" value="F:FMN binding"/>
    <property type="evidence" value="ECO:0007669"/>
    <property type="project" value="InterPro"/>
</dbReference>
<dbReference type="PANTHER" id="PTHR30466">
    <property type="entry name" value="FLAVIN REDUCTASE"/>
    <property type="match status" value="1"/>
</dbReference>
<proteinExistence type="predicted"/>
<dbReference type="InterPro" id="IPR012349">
    <property type="entry name" value="Split_barrel_FMN-bd"/>
</dbReference>
<dbReference type="SUPFAM" id="SSF50475">
    <property type="entry name" value="FMN-binding split barrel"/>
    <property type="match status" value="1"/>
</dbReference>
<keyword evidence="4" id="KW-1185">Reference proteome</keyword>
<evidence type="ECO:0000313" key="3">
    <source>
        <dbReference type="EMBL" id="NGY64818.1"/>
    </source>
</evidence>
<evidence type="ECO:0000259" key="2">
    <source>
        <dbReference type="SMART" id="SM00903"/>
    </source>
</evidence>
<dbReference type="RefSeq" id="WP_166053641.1">
    <property type="nucleotide sequence ID" value="NZ_JAAMPJ010000014.1"/>
</dbReference>
<dbReference type="PANTHER" id="PTHR30466:SF1">
    <property type="entry name" value="FMN REDUCTASE (NADH) RUTF"/>
    <property type="match status" value="1"/>
</dbReference>
<comment type="caution">
    <text evidence="3">The sequence shown here is derived from an EMBL/GenBank/DDBJ whole genome shotgun (WGS) entry which is preliminary data.</text>
</comment>
<protein>
    <submittedName>
        <fullName evidence="3">Flavin reductase family protein</fullName>
    </submittedName>
</protein>
<dbReference type="Gene3D" id="2.30.110.10">
    <property type="entry name" value="Electron Transport, Fmn-binding Protein, Chain A"/>
    <property type="match status" value="1"/>
</dbReference>
<dbReference type="InterPro" id="IPR002563">
    <property type="entry name" value="Flavin_Rdtase-like_dom"/>
</dbReference>
<accession>A0A7C9W2K3</accession>
<keyword evidence="1" id="KW-0560">Oxidoreductase</keyword>
<dbReference type="SMART" id="SM00903">
    <property type="entry name" value="Flavin_Reduct"/>
    <property type="match status" value="1"/>
</dbReference>
<name>A0A7C9W2K3_9PSEU</name>
<dbReference type="AlphaFoldDB" id="A0A7C9W2K3"/>
<gene>
    <name evidence="3" type="ORF">G7043_38485</name>
</gene>
<evidence type="ECO:0000256" key="1">
    <source>
        <dbReference type="ARBA" id="ARBA00023002"/>
    </source>
</evidence>
<feature type="domain" description="Flavin reductase like" evidence="2">
    <location>
        <begin position="20"/>
        <end position="162"/>
    </location>
</feature>
<reference evidence="3 4" key="1">
    <citation type="submission" date="2020-03" db="EMBL/GenBank/DDBJ databases">
        <title>Isolation and identification of active actinomycetes.</title>
        <authorList>
            <person name="Sun X."/>
        </authorList>
    </citation>
    <scope>NUCLEOTIDE SEQUENCE [LARGE SCALE GENOMIC DNA]</scope>
    <source>
        <strain evidence="3 4">NEAU-D13</strain>
    </source>
</reference>
<dbReference type="InterPro" id="IPR050268">
    <property type="entry name" value="NADH-dep_flavin_reductase"/>
</dbReference>
<organism evidence="3 4">
    <name type="scientific">Lentzea alba</name>
    <dbReference type="NCBI Taxonomy" id="2714351"/>
    <lineage>
        <taxon>Bacteria</taxon>
        <taxon>Bacillati</taxon>
        <taxon>Actinomycetota</taxon>
        <taxon>Actinomycetes</taxon>
        <taxon>Pseudonocardiales</taxon>
        <taxon>Pseudonocardiaceae</taxon>
        <taxon>Lentzea</taxon>
    </lineage>
</organism>
<dbReference type="Pfam" id="PF01613">
    <property type="entry name" value="Flavin_Reduct"/>
    <property type="match status" value="1"/>
</dbReference>
<dbReference type="EMBL" id="JAAMPJ010000014">
    <property type="protein sequence ID" value="NGY64818.1"/>
    <property type="molecule type" value="Genomic_DNA"/>
</dbReference>
<dbReference type="Proteomes" id="UP000481360">
    <property type="component" value="Unassembled WGS sequence"/>
</dbReference>
<evidence type="ECO:0000313" key="4">
    <source>
        <dbReference type="Proteomes" id="UP000481360"/>
    </source>
</evidence>
<sequence>MTATENVAPGMPVATFTDAMSRLVSGLAVVTTRQANGRPCGLLVSSICSYSVDPPSVLVVVDHASRCRDPLAHCAEFGVHVLGHTEERTARTFASRGVDKFADVGWEWDGAVPRLCAAPIYLRCTTTAVFDHGDHTVLIGEVTRTALTEAEPLVCYRRLFHWRLRGSQVRSTL</sequence>